<comment type="caution">
    <text evidence="6">The sequence shown here is derived from an EMBL/GenBank/DDBJ whole genome shotgun (WGS) entry which is preliminary data.</text>
</comment>
<dbReference type="AlphaFoldDB" id="A0A813J2H2"/>
<dbReference type="InterPro" id="IPR027417">
    <property type="entry name" value="P-loop_NTPase"/>
</dbReference>
<dbReference type="InterPro" id="IPR050611">
    <property type="entry name" value="ABCF"/>
</dbReference>
<accession>A0A813J2H2</accession>
<reference evidence="6" key="1">
    <citation type="submission" date="2021-02" db="EMBL/GenBank/DDBJ databases">
        <authorList>
            <person name="Dougan E. K."/>
            <person name="Rhodes N."/>
            <person name="Thang M."/>
            <person name="Chan C."/>
        </authorList>
    </citation>
    <scope>NUCLEOTIDE SEQUENCE</scope>
</reference>
<dbReference type="PROSITE" id="PS00211">
    <property type="entry name" value="ABC_TRANSPORTER_1"/>
    <property type="match status" value="1"/>
</dbReference>
<evidence type="ECO:0000313" key="7">
    <source>
        <dbReference type="Proteomes" id="UP000626109"/>
    </source>
</evidence>
<evidence type="ECO:0000313" key="6">
    <source>
        <dbReference type="EMBL" id="CAE8661824.1"/>
    </source>
</evidence>
<dbReference type="InterPro" id="IPR003439">
    <property type="entry name" value="ABC_transporter-like_ATP-bd"/>
</dbReference>
<evidence type="ECO:0000256" key="3">
    <source>
        <dbReference type="ARBA" id="ARBA00022840"/>
    </source>
</evidence>
<dbReference type="SMART" id="SM00382">
    <property type="entry name" value="AAA"/>
    <property type="match status" value="2"/>
</dbReference>
<dbReference type="GO" id="GO:0005524">
    <property type="term" value="F:ATP binding"/>
    <property type="evidence" value="ECO:0007669"/>
    <property type="project" value="UniProtKB-KW"/>
</dbReference>
<dbReference type="SUPFAM" id="SSF52540">
    <property type="entry name" value="P-loop containing nucleoside triphosphate hydrolases"/>
    <property type="match status" value="2"/>
</dbReference>
<proteinExistence type="predicted"/>
<dbReference type="PROSITE" id="PS50893">
    <property type="entry name" value="ABC_TRANSPORTER_2"/>
    <property type="match status" value="2"/>
</dbReference>
<dbReference type="InterPro" id="IPR003593">
    <property type="entry name" value="AAA+_ATPase"/>
</dbReference>
<feature type="domain" description="ABC transporter" evidence="5">
    <location>
        <begin position="383"/>
        <end position="604"/>
    </location>
</feature>
<feature type="region of interest" description="Disordered" evidence="4">
    <location>
        <begin position="1"/>
        <end position="25"/>
    </location>
</feature>
<organism evidence="6 7">
    <name type="scientific">Polarella glacialis</name>
    <name type="common">Dinoflagellate</name>
    <dbReference type="NCBI Taxonomy" id="89957"/>
    <lineage>
        <taxon>Eukaryota</taxon>
        <taxon>Sar</taxon>
        <taxon>Alveolata</taxon>
        <taxon>Dinophyceae</taxon>
        <taxon>Suessiales</taxon>
        <taxon>Suessiaceae</taxon>
        <taxon>Polarella</taxon>
    </lineage>
</organism>
<keyword evidence="2" id="KW-0547">Nucleotide-binding</keyword>
<dbReference type="Pfam" id="PF00005">
    <property type="entry name" value="ABC_tran"/>
    <property type="match status" value="2"/>
</dbReference>
<name>A0A813J2H2_POLGL</name>
<keyword evidence="3" id="KW-0067">ATP-binding</keyword>
<dbReference type="Gene3D" id="3.40.50.300">
    <property type="entry name" value="P-loop containing nucleotide triphosphate hydrolases"/>
    <property type="match status" value="2"/>
</dbReference>
<dbReference type="Pfam" id="PF12848">
    <property type="entry name" value="ABC_tran_Xtn"/>
    <property type="match status" value="1"/>
</dbReference>
<dbReference type="InterPro" id="IPR017871">
    <property type="entry name" value="ABC_transporter-like_CS"/>
</dbReference>
<dbReference type="FunFam" id="3.40.50.300:FF:000104">
    <property type="entry name" value="ATP-binding cassette sub-family F member 3"/>
    <property type="match status" value="1"/>
</dbReference>
<feature type="domain" description="ABC transporter" evidence="5">
    <location>
        <begin position="71"/>
        <end position="314"/>
    </location>
</feature>
<dbReference type="CDD" id="cd03221">
    <property type="entry name" value="ABCF_EF-3"/>
    <property type="match status" value="2"/>
</dbReference>
<evidence type="ECO:0000256" key="2">
    <source>
        <dbReference type="ARBA" id="ARBA00022741"/>
    </source>
</evidence>
<evidence type="ECO:0000259" key="5">
    <source>
        <dbReference type="PROSITE" id="PS50893"/>
    </source>
</evidence>
<dbReference type="GO" id="GO:0016887">
    <property type="term" value="F:ATP hydrolysis activity"/>
    <property type="evidence" value="ECO:0007669"/>
    <property type="project" value="InterPro"/>
</dbReference>
<dbReference type="PANTHER" id="PTHR19211:SF15">
    <property type="entry name" value="ATP-BINDING CASSETTE SUB-FAMILY F MEMBER 2"/>
    <property type="match status" value="1"/>
</dbReference>
<dbReference type="FunFam" id="3.40.50.300:FF:000011">
    <property type="entry name" value="Putative ABC transporter ATP-binding component"/>
    <property type="match status" value="1"/>
</dbReference>
<sequence>MAPKLDRAAKARAKAKEAGGEKGSKAELAAAVSAALEGEEPGAEITKEQKRVAVRRAVTGVLASPITARDAKFESFTLQVGGNQLVNECCLDLCQGCRYGLIGDNGSGKSNVLAAIAQRELPVPSHIDVFHLHEEAPASELSAVEAVIAHITQEAERLEELSMRIMEDFGPEDERLNSIADRIGELDPTGSEPRARKILSGLGFDDKLVPMDRKTKHMSGGWRMRVALAQALFAAPSVLLLDEPTNHLDLEACIWLEDHLSRYDKCLLVISHSQDFLNSVCSHTWWLHNSTITQYGGNYAAFCKVVDDQQRVQMKMFEKQQADIDKLETFVRVNKANGVAMSAKSKKKVLEKVQDEAVDKPMERSCTLNFTFESCTKLEPPVLPFDNVSFSYSGKPEDYLYHKLDLAVDCDSRVALVGPNGCGKSTLIKLMSGELNPCVGDVKKHQHLMLGQFHQHSAEVLEPDLCPLAFMKKLFPPPEYKRTEEVWRSYLNMFGFNSKQMVAEIGMLSDGQKSRLVLAMMAMKPNNLLLLDEPTNHLDVDSVDGLAEAIRNFAGGVVLVSHDFRLIDQVAKEIWVCEGKTVKKYEGNIQSYKKELAKKMGAFKV</sequence>
<dbReference type="Proteomes" id="UP000626109">
    <property type="component" value="Unassembled WGS sequence"/>
</dbReference>
<protein>
    <recommendedName>
        <fullName evidence="5">ABC transporter domain-containing protein</fullName>
    </recommendedName>
</protein>
<dbReference type="PANTHER" id="PTHR19211">
    <property type="entry name" value="ATP-BINDING TRANSPORT PROTEIN-RELATED"/>
    <property type="match status" value="1"/>
</dbReference>
<gene>
    <name evidence="6" type="ORF">PGLA2088_LOCUS14673</name>
</gene>
<dbReference type="EMBL" id="CAJNNW010017885">
    <property type="protein sequence ID" value="CAE8661824.1"/>
    <property type="molecule type" value="Genomic_DNA"/>
</dbReference>
<evidence type="ECO:0000256" key="1">
    <source>
        <dbReference type="ARBA" id="ARBA00022737"/>
    </source>
</evidence>
<evidence type="ECO:0000256" key="4">
    <source>
        <dbReference type="SAM" id="MobiDB-lite"/>
    </source>
</evidence>
<keyword evidence="1" id="KW-0677">Repeat</keyword>
<dbReference type="InterPro" id="IPR032781">
    <property type="entry name" value="ABC_tran_Xtn"/>
</dbReference>